<feature type="domain" description="Mitochondria-eating protein C-terminal" evidence="14">
    <location>
        <begin position="408"/>
        <end position="603"/>
    </location>
</feature>
<dbReference type="PANTHER" id="PTHR21771:SF1">
    <property type="entry name" value="MITOCHONDRIA-EATING PROTEIN"/>
    <property type="match status" value="1"/>
</dbReference>
<evidence type="ECO:0000256" key="6">
    <source>
        <dbReference type="ARBA" id="ARBA00022490"/>
    </source>
</evidence>
<dbReference type="GO" id="GO:0035694">
    <property type="term" value="P:mitochondrial protein catabolic process"/>
    <property type="evidence" value="ECO:0007669"/>
    <property type="project" value="InterPro"/>
</dbReference>
<evidence type="ECO:0000256" key="1">
    <source>
        <dbReference type="ARBA" id="ARBA00004294"/>
    </source>
</evidence>
<keyword evidence="7" id="KW-1000">Mitochondrion outer membrane</keyword>
<proteinExistence type="inferred from homology"/>
<evidence type="ECO:0000256" key="8">
    <source>
        <dbReference type="ARBA" id="ARBA00023054"/>
    </source>
</evidence>
<evidence type="ECO:0000256" key="10">
    <source>
        <dbReference type="ARBA" id="ARBA00023128"/>
    </source>
</evidence>
<evidence type="ECO:0000256" key="13">
    <source>
        <dbReference type="SAM" id="MobiDB-lite"/>
    </source>
</evidence>
<dbReference type="GO" id="GO:0005741">
    <property type="term" value="C:mitochondrial outer membrane"/>
    <property type="evidence" value="ECO:0007669"/>
    <property type="project" value="UniProtKB-SubCell"/>
</dbReference>
<evidence type="ECO:0000256" key="4">
    <source>
        <dbReference type="ARBA" id="ARBA00008233"/>
    </source>
</evidence>
<protein>
    <recommendedName>
        <fullName evidence="5">Mitochondria-eating protein</fullName>
    </recommendedName>
    <alternativeName>
        <fullName evidence="12">Spermatogenesis-associated protein 18</fullName>
    </alternativeName>
</protein>
<dbReference type="GO" id="GO:0005759">
    <property type="term" value="C:mitochondrial matrix"/>
    <property type="evidence" value="ECO:0007669"/>
    <property type="project" value="UniProtKB-SubCell"/>
</dbReference>
<feature type="compositionally biased region" description="Low complexity" evidence="13">
    <location>
        <begin position="361"/>
        <end position="377"/>
    </location>
</feature>
<sequence>MIRLVRIDDFIDSRALLDLTQEVRNCSTEDFEELIQRLPPLKELIKAIPRSLPLLDAVYEKFEKYDNHFHNIFRKHLETDSLINRIIWWLAQINQTSVIGSNINDEHNLVSPRGNVLQFTRVKCHISSILGIIQRENPEIVDEIFVEKNQLSECLDALGCHGLVNCTTGMIRLVDASMVEMLRLQDKLKAVIIRFKEMQKQKSLLLDESPNKASHQRQLNLKLSEIFDRLKQNEAIEKVLDELLTNTHLMSLLRIVRKRVRADRALINIYTSYNNTKPEGFQICEVNPIVAKLIVIFKNAYGQLTSLVPSTDDSDSGLPPESSNFSDNFNGSNQTTINLAKSSVFLENDSTDDLFSKKSTKTTNSGSSKENQTTTSSEESRVTSMHSNPEEPRWITLPIYSTPTEIEEVMHRFATLFHGQRSQILAALEELNEFHGKEELQLKTMMSAIVLTYRSVFETSQRQYFKIYDALESTQETDLIMDYSIYRMMHRHARTERGMQNAREVTSQIWDTLYDFPSLKTCTRFNRFVLDCVDVVWDMVAGIDGRLPRIKIEYDFFQSPFDPSKHMRFETADMKSTVIKHCMWPALLDTSDNKYMLKAVVLT</sequence>
<dbReference type="InterPro" id="IPR031981">
    <property type="entry name" value="MIEAP_C"/>
</dbReference>
<evidence type="ECO:0000256" key="9">
    <source>
        <dbReference type="ARBA" id="ARBA00023121"/>
    </source>
</evidence>
<comment type="subcellular location">
    <subcellularLocation>
        <location evidence="3">Cytoplasm</location>
    </subcellularLocation>
    <subcellularLocation>
        <location evidence="2">Mitochondrion matrix</location>
    </subcellularLocation>
    <subcellularLocation>
        <location evidence="1">Mitochondrion outer membrane</location>
    </subcellularLocation>
</comment>
<dbReference type="Proteomes" id="UP000492821">
    <property type="component" value="Unassembled WGS sequence"/>
</dbReference>
<evidence type="ECO:0000313" key="16">
    <source>
        <dbReference type="WBParaSite" id="Pan_g5736.t1"/>
    </source>
</evidence>
<reference evidence="16" key="2">
    <citation type="submission" date="2020-10" db="UniProtKB">
        <authorList>
            <consortium name="WormBaseParasite"/>
        </authorList>
    </citation>
    <scope>IDENTIFICATION</scope>
</reference>
<dbReference type="AlphaFoldDB" id="A0A7E4W341"/>
<evidence type="ECO:0000256" key="7">
    <source>
        <dbReference type="ARBA" id="ARBA00022787"/>
    </source>
</evidence>
<evidence type="ECO:0000313" key="15">
    <source>
        <dbReference type="Proteomes" id="UP000492821"/>
    </source>
</evidence>
<name>A0A7E4W341_PANRE</name>
<organism evidence="15 16">
    <name type="scientific">Panagrellus redivivus</name>
    <name type="common">Microworm</name>
    <dbReference type="NCBI Taxonomy" id="6233"/>
    <lineage>
        <taxon>Eukaryota</taxon>
        <taxon>Metazoa</taxon>
        <taxon>Ecdysozoa</taxon>
        <taxon>Nematoda</taxon>
        <taxon>Chromadorea</taxon>
        <taxon>Rhabditida</taxon>
        <taxon>Tylenchina</taxon>
        <taxon>Panagrolaimomorpha</taxon>
        <taxon>Panagrolaimoidea</taxon>
        <taxon>Panagrolaimidae</taxon>
        <taxon>Panagrellus</taxon>
    </lineage>
</organism>
<comment type="similarity">
    <text evidence="4">Belongs to the MIEAP family.</text>
</comment>
<keyword evidence="8" id="KW-0175">Coiled coil</keyword>
<dbReference type="GO" id="GO:0008289">
    <property type="term" value="F:lipid binding"/>
    <property type="evidence" value="ECO:0007669"/>
    <property type="project" value="UniProtKB-KW"/>
</dbReference>
<evidence type="ECO:0000259" key="14">
    <source>
        <dbReference type="Pfam" id="PF16026"/>
    </source>
</evidence>
<evidence type="ECO:0000256" key="12">
    <source>
        <dbReference type="ARBA" id="ARBA00032687"/>
    </source>
</evidence>
<feature type="region of interest" description="Disordered" evidence="13">
    <location>
        <begin position="310"/>
        <end position="331"/>
    </location>
</feature>
<dbReference type="GO" id="GO:0035695">
    <property type="term" value="P:mitophagy by internal vacuole formation"/>
    <property type="evidence" value="ECO:0007669"/>
    <property type="project" value="TreeGrafter"/>
</dbReference>
<keyword evidence="9" id="KW-0446">Lipid-binding</keyword>
<reference evidence="15" key="1">
    <citation type="journal article" date="2013" name="Genetics">
        <title>The draft genome and transcriptome of Panagrellus redivivus are shaped by the harsh demands of a free-living lifestyle.</title>
        <authorList>
            <person name="Srinivasan J."/>
            <person name="Dillman A.R."/>
            <person name="Macchietto M.G."/>
            <person name="Heikkinen L."/>
            <person name="Lakso M."/>
            <person name="Fracchia K.M."/>
            <person name="Antoshechkin I."/>
            <person name="Mortazavi A."/>
            <person name="Wong G."/>
            <person name="Sternberg P.W."/>
        </authorList>
    </citation>
    <scope>NUCLEOTIDE SEQUENCE [LARGE SCALE GENOMIC DNA]</scope>
    <source>
        <strain evidence="15">MT8872</strain>
    </source>
</reference>
<evidence type="ECO:0000256" key="3">
    <source>
        <dbReference type="ARBA" id="ARBA00004496"/>
    </source>
</evidence>
<dbReference type="Pfam" id="PF16026">
    <property type="entry name" value="MIEAP"/>
    <property type="match status" value="1"/>
</dbReference>
<keyword evidence="15" id="KW-1185">Reference proteome</keyword>
<dbReference type="InterPro" id="IPR026169">
    <property type="entry name" value="MIEAP"/>
</dbReference>
<feature type="compositionally biased region" description="Low complexity" evidence="13">
    <location>
        <begin position="322"/>
        <end position="331"/>
    </location>
</feature>
<evidence type="ECO:0000256" key="2">
    <source>
        <dbReference type="ARBA" id="ARBA00004305"/>
    </source>
</evidence>
<keyword evidence="10" id="KW-0496">Mitochondrion</keyword>
<evidence type="ECO:0000256" key="11">
    <source>
        <dbReference type="ARBA" id="ARBA00023136"/>
    </source>
</evidence>
<dbReference type="PANTHER" id="PTHR21771">
    <property type="entry name" value="MITOCHONDRIA-EATING PROTEIN-RELATED"/>
    <property type="match status" value="1"/>
</dbReference>
<evidence type="ECO:0000256" key="5">
    <source>
        <dbReference type="ARBA" id="ARBA00019863"/>
    </source>
</evidence>
<keyword evidence="11" id="KW-0472">Membrane</keyword>
<accession>A0A7E4W341</accession>
<feature type="region of interest" description="Disordered" evidence="13">
    <location>
        <begin position="355"/>
        <end position="389"/>
    </location>
</feature>
<dbReference type="WBParaSite" id="Pan_g5736.t1">
    <property type="protein sequence ID" value="Pan_g5736.t1"/>
    <property type="gene ID" value="Pan_g5736"/>
</dbReference>
<keyword evidence="6" id="KW-0963">Cytoplasm</keyword>